<dbReference type="SUPFAM" id="SSF55781">
    <property type="entry name" value="GAF domain-like"/>
    <property type="match status" value="1"/>
</dbReference>
<evidence type="ECO:0000313" key="6">
    <source>
        <dbReference type="Proteomes" id="UP000317982"/>
    </source>
</evidence>
<sequence length="352" mass="37509">MNAKVDAVVRACRVASSEVALFEAVSDQLHDLVPFDGAAWFATDPATLLGTSAVRVENIGTGHCESYWERECLVEDALLFRDVARSSPGVGTLYDVTGNRPASSARFREYLAPQGYGDELRAAFRLGTTTWGVLDLYRERSRAPFTAGDREQIQQIVPPVARALRAFAAGTRSPAAPAGPGTALFDARGTLLSLDAQAEILFAEIGGPDWRAFPATMTPVHAITARATAVVLGRDPGPAVTRLRAASGRWLSLHASRLRGPDGSPGPTAVTVEPARAEQIAPILVAAHALTPREQQVTRAVARGLTSQEIAAELFLSPHTVRDYLKTIFAKVGVSSRGELVATVFAYPANEG</sequence>
<keyword evidence="3" id="KW-0804">Transcription</keyword>
<evidence type="ECO:0000313" key="5">
    <source>
        <dbReference type="EMBL" id="TQS41174.1"/>
    </source>
</evidence>
<dbReference type="PROSITE" id="PS50043">
    <property type="entry name" value="HTH_LUXR_2"/>
    <property type="match status" value="1"/>
</dbReference>
<dbReference type="OrthoDB" id="3178131at2"/>
<dbReference type="Proteomes" id="UP000317982">
    <property type="component" value="Unassembled WGS sequence"/>
</dbReference>
<evidence type="ECO:0000256" key="2">
    <source>
        <dbReference type="ARBA" id="ARBA00023125"/>
    </source>
</evidence>
<evidence type="ECO:0000256" key="3">
    <source>
        <dbReference type="ARBA" id="ARBA00023163"/>
    </source>
</evidence>
<keyword evidence="2" id="KW-0238">DNA-binding</keyword>
<evidence type="ECO:0000256" key="1">
    <source>
        <dbReference type="ARBA" id="ARBA00023015"/>
    </source>
</evidence>
<dbReference type="Gene3D" id="1.10.10.10">
    <property type="entry name" value="Winged helix-like DNA-binding domain superfamily/Winged helix DNA-binding domain"/>
    <property type="match status" value="1"/>
</dbReference>
<dbReference type="GO" id="GO:0006355">
    <property type="term" value="P:regulation of DNA-templated transcription"/>
    <property type="evidence" value="ECO:0007669"/>
    <property type="project" value="InterPro"/>
</dbReference>
<comment type="caution">
    <text evidence="5">The sequence shown here is derived from an EMBL/GenBank/DDBJ whole genome shotgun (WGS) entry which is preliminary data.</text>
</comment>
<name>A0A545AIM6_9ACTN</name>
<dbReference type="Gene3D" id="3.30.450.40">
    <property type="match status" value="1"/>
</dbReference>
<dbReference type="RefSeq" id="WP_142708423.1">
    <property type="nucleotide sequence ID" value="NZ_VIRS01000029.1"/>
</dbReference>
<dbReference type="SMART" id="SM00421">
    <property type="entry name" value="HTH_LUXR"/>
    <property type="match status" value="1"/>
</dbReference>
<protein>
    <submittedName>
        <fullName evidence="5">Helix-turn-helix transcriptional regulator</fullName>
    </submittedName>
</protein>
<keyword evidence="6" id="KW-1185">Reference proteome</keyword>
<dbReference type="EMBL" id="VIRS01000029">
    <property type="protein sequence ID" value="TQS41174.1"/>
    <property type="molecule type" value="Genomic_DNA"/>
</dbReference>
<accession>A0A545AIM6</accession>
<dbReference type="PANTHER" id="PTHR44688:SF16">
    <property type="entry name" value="DNA-BINDING TRANSCRIPTIONAL ACTIVATOR DEVR_DOSR"/>
    <property type="match status" value="1"/>
</dbReference>
<evidence type="ECO:0000259" key="4">
    <source>
        <dbReference type="PROSITE" id="PS50043"/>
    </source>
</evidence>
<dbReference type="PANTHER" id="PTHR44688">
    <property type="entry name" value="DNA-BINDING TRANSCRIPTIONAL ACTIVATOR DEVR_DOSR"/>
    <property type="match status" value="1"/>
</dbReference>
<gene>
    <name evidence="5" type="ORF">FL583_31070</name>
</gene>
<dbReference type="InParanoid" id="A0A545AIM6"/>
<dbReference type="InterPro" id="IPR029016">
    <property type="entry name" value="GAF-like_dom_sf"/>
</dbReference>
<dbReference type="SUPFAM" id="SSF46894">
    <property type="entry name" value="C-terminal effector domain of the bipartite response regulators"/>
    <property type="match status" value="1"/>
</dbReference>
<dbReference type="InterPro" id="IPR000792">
    <property type="entry name" value="Tscrpt_reg_LuxR_C"/>
</dbReference>
<dbReference type="AlphaFoldDB" id="A0A545AIM6"/>
<feature type="domain" description="HTH luxR-type" evidence="4">
    <location>
        <begin position="283"/>
        <end position="348"/>
    </location>
</feature>
<dbReference type="GO" id="GO:0003677">
    <property type="term" value="F:DNA binding"/>
    <property type="evidence" value="ECO:0007669"/>
    <property type="project" value="UniProtKB-KW"/>
</dbReference>
<dbReference type="Pfam" id="PF00196">
    <property type="entry name" value="GerE"/>
    <property type="match status" value="1"/>
</dbReference>
<dbReference type="CDD" id="cd06170">
    <property type="entry name" value="LuxR_C_like"/>
    <property type="match status" value="1"/>
</dbReference>
<organism evidence="5 6">
    <name type="scientific">Cryptosporangium phraense</name>
    <dbReference type="NCBI Taxonomy" id="2593070"/>
    <lineage>
        <taxon>Bacteria</taxon>
        <taxon>Bacillati</taxon>
        <taxon>Actinomycetota</taxon>
        <taxon>Actinomycetes</taxon>
        <taxon>Cryptosporangiales</taxon>
        <taxon>Cryptosporangiaceae</taxon>
        <taxon>Cryptosporangium</taxon>
    </lineage>
</organism>
<proteinExistence type="predicted"/>
<keyword evidence="1" id="KW-0805">Transcription regulation</keyword>
<dbReference type="InterPro" id="IPR016032">
    <property type="entry name" value="Sig_transdc_resp-reg_C-effctor"/>
</dbReference>
<dbReference type="PRINTS" id="PR00038">
    <property type="entry name" value="HTHLUXR"/>
</dbReference>
<reference evidence="5 6" key="1">
    <citation type="submission" date="2019-07" db="EMBL/GenBank/DDBJ databases">
        <title>Cryptosporangium phraense sp. nov., isolated from plant litter.</title>
        <authorList>
            <person name="Suriyachadkun C."/>
        </authorList>
    </citation>
    <scope>NUCLEOTIDE SEQUENCE [LARGE SCALE GENOMIC DNA]</scope>
    <source>
        <strain evidence="5 6">A-T 5661</strain>
    </source>
</reference>
<dbReference type="InterPro" id="IPR036388">
    <property type="entry name" value="WH-like_DNA-bd_sf"/>
</dbReference>